<dbReference type="Gene3D" id="3.40.430.10">
    <property type="entry name" value="Dihydrofolate Reductase, subunit A"/>
    <property type="match status" value="1"/>
</dbReference>
<dbReference type="Proteomes" id="UP000295444">
    <property type="component" value="Unassembled WGS sequence"/>
</dbReference>
<feature type="domain" description="Bacterial bifunctional deaminase-reductase C-terminal" evidence="1">
    <location>
        <begin position="2"/>
        <end position="180"/>
    </location>
</feature>
<evidence type="ECO:0000259" key="1">
    <source>
        <dbReference type="Pfam" id="PF01872"/>
    </source>
</evidence>
<organism evidence="2 3">
    <name type="scientific">Labedaea rhizosphaerae</name>
    <dbReference type="NCBI Taxonomy" id="598644"/>
    <lineage>
        <taxon>Bacteria</taxon>
        <taxon>Bacillati</taxon>
        <taxon>Actinomycetota</taxon>
        <taxon>Actinomycetes</taxon>
        <taxon>Pseudonocardiales</taxon>
        <taxon>Pseudonocardiaceae</taxon>
        <taxon>Labedaea</taxon>
    </lineage>
</organism>
<gene>
    <name evidence="2" type="ORF">EV186_108366</name>
</gene>
<dbReference type="InterPro" id="IPR024072">
    <property type="entry name" value="DHFR-like_dom_sf"/>
</dbReference>
<reference evidence="2 3" key="1">
    <citation type="submission" date="2019-03" db="EMBL/GenBank/DDBJ databases">
        <title>Genomic Encyclopedia of Type Strains, Phase IV (KMG-IV): sequencing the most valuable type-strain genomes for metagenomic binning, comparative biology and taxonomic classification.</title>
        <authorList>
            <person name="Goeker M."/>
        </authorList>
    </citation>
    <scope>NUCLEOTIDE SEQUENCE [LARGE SCALE GENOMIC DNA]</scope>
    <source>
        <strain evidence="2 3">DSM 45361</strain>
    </source>
</reference>
<accession>A0A4R6RYW9</accession>
<evidence type="ECO:0000313" key="2">
    <source>
        <dbReference type="EMBL" id="TDP92153.1"/>
    </source>
</evidence>
<dbReference type="SUPFAM" id="SSF53597">
    <property type="entry name" value="Dihydrofolate reductase-like"/>
    <property type="match status" value="1"/>
</dbReference>
<dbReference type="Pfam" id="PF01872">
    <property type="entry name" value="RibD_C"/>
    <property type="match status" value="1"/>
</dbReference>
<evidence type="ECO:0000313" key="3">
    <source>
        <dbReference type="Proteomes" id="UP000295444"/>
    </source>
</evidence>
<dbReference type="GO" id="GO:0009231">
    <property type="term" value="P:riboflavin biosynthetic process"/>
    <property type="evidence" value="ECO:0007669"/>
    <property type="project" value="InterPro"/>
</dbReference>
<dbReference type="EMBL" id="SNXZ01000008">
    <property type="protein sequence ID" value="TDP92153.1"/>
    <property type="molecule type" value="Genomic_DNA"/>
</dbReference>
<protein>
    <submittedName>
        <fullName evidence="2">RibD domain-containing protein</fullName>
    </submittedName>
</protein>
<dbReference type="GO" id="GO:0008703">
    <property type="term" value="F:5-amino-6-(5-phosphoribosylamino)uracil reductase activity"/>
    <property type="evidence" value="ECO:0007669"/>
    <property type="project" value="InterPro"/>
</dbReference>
<dbReference type="RefSeq" id="WP_133853689.1">
    <property type="nucleotide sequence ID" value="NZ_SNXZ01000008.1"/>
</dbReference>
<dbReference type="AlphaFoldDB" id="A0A4R6RYW9"/>
<sequence length="191" mass="20783">MTVIVCQFTTLDGIVTDPDGSDGTDGTHGRGGWAFRFGPEAVAGDKFRLGPIFDEGVMLLGRTTWELFARLWPNRDDEFSQRMNAMPKLVASHSRSDVSAWANSRLVDGDLLDAVKQEERDVVVIGSASVVDQLMAADLVDEFRLMTFPIVLGSGRGLFPADGPELELACVSADQVGAAVLTRWRTRRPVG</sequence>
<comment type="caution">
    <text evidence="2">The sequence shown here is derived from an EMBL/GenBank/DDBJ whole genome shotgun (WGS) entry which is preliminary data.</text>
</comment>
<dbReference type="OrthoDB" id="7342392at2"/>
<name>A0A4R6RYW9_LABRH</name>
<dbReference type="InterPro" id="IPR002734">
    <property type="entry name" value="RibDG_C"/>
</dbReference>
<keyword evidence="3" id="KW-1185">Reference proteome</keyword>
<proteinExistence type="predicted"/>